<sequence length="510" mass="57278">MSPETNSPAIEIVPSPIPSARIAEIAQVGMLTSSDKEIITRFLNECDTEAKKCRARIHKHKSAVLALEQQEKGVRKAMVKYQSLLSPIHKVPTEILARIFSMRTEGQWGDGLEVHAAPVLSSVSQRWRNVVLSTPQLWSSFSIGPQLWTCPALASKVEIFLERSNETPLSIALSINVGTIAPNIPALRAIIRQSSRWSRLRIDNNPAILFASGVLESLRGKLPLLENLTIKHPTHYALPDPQYTVRRLETEAEACVLLLGGTCTAVEELDISTADPKEYDGRNIVSNTVHTLTLRELLDTELTFLLDSFTFPNLTTLNLRSSWSDDINPLISFLRRSACTLTSLLLRGAKLTDEQAVALFRSMPSLKSLTVEPEYVRFTREGITGGTILTPSFFRLLSVQHDRTLNPNQILPNLEELTLHFIIVPDEKDLREMLESRWITEPVYAKIVGAKCLRSVNIVDMRKVAHLEGAGVEDPDNEKEPIFPSLRTMRDRAMRINFYRPAYVENPQFT</sequence>
<dbReference type="Gene3D" id="3.80.10.10">
    <property type="entry name" value="Ribonuclease Inhibitor"/>
    <property type="match status" value="1"/>
</dbReference>
<gene>
    <name evidence="1" type="ORF">V5O48_017151</name>
</gene>
<comment type="caution">
    <text evidence="1">The sequence shown here is derived from an EMBL/GenBank/DDBJ whole genome shotgun (WGS) entry which is preliminary data.</text>
</comment>
<dbReference type="SUPFAM" id="SSF52047">
    <property type="entry name" value="RNI-like"/>
    <property type="match status" value="1"/>
</dbReference>
<evidence type="ECO:0000313" key="1">
    <source>
        <dbReference type="EMBL" id="KAL0564887.1"/>
    </source>
</evidence>
<keyword evidence="2" id="KW-1185">Reference proteome</keyword>
<proteinExistence type="predicted"/>
<accession>A0ABR3EPX5</accession>
<dbReference type="Proteomes" id="UP001465976">
    <property type="component" value="Unassembled WGS sequence"/>
</dbReference>
<reference evidence="1 2" key="1">
    <citation type="submission" date="2024-02" db="EMBL/GenBank/DDBJ databases">
        <title>A draft genome for the cacao thread blight pathogen Marasmius crinis-equi.</title>
        <authorList>
            <person name="Cohen S.P."/>
            <person name="Baruah I.K."/>
            <person name="Amoako-Attah I."/>
            <person name="Bukari Y."/>
            <person name="Meinhardt L.W."/>
            <person name="Bailey B.A."/>
        </authorList>
    </citation>
    <scope>NUCLEOTIDE SEQUENCE [LARGE SCALE GENOMIC DNA]</scope>
    <source>
        <strain evidence="1 2">GH-76</strain>
    </source>
</reference>
<dbReference type="InterPro" id="IPR032675">
    <property type="entry name" value="LRR_dom_sf"/>
</dbReference>
<evidence type="ECO:0008006" key="3">
    <source>
        <dbReference type="Google" id="ProtNLM"/>
    </source>
</evidence>
<dbReference type="EMBL" id="JBAHYK010002529">
    <property type="protein sequence ID" value="KAL0564887.1"/>
    <property type="molecule type" value="Genomic_DNA"/>
</dbReference>
<name>A0ABR3EPX5_9AGAR</name>
<organism evidence="1 2">
    <name type="scientific">Marasmius crinis-equi</name>
    <dbReference type="NCBI Taxonomy" id="585013"/>
    <lineage>
        <taxon>Eukaryota</taxon>
        <taxon>Fungi</taxon>
        <taxon>Dikarya</taxon>
        <taxon>Basidiomycota</taxon>
        <taxon>Agaricomycotina</taxon>
        <taxon>Agaricomycetes</taxon>
        <taxon>Agaricomycetidae</taxon>
        <taxon>Agaricales</taxon>
        <taxon>Marasmiineae</taxon>
        <taxon>Marasmiaceae</taxon>
        <taxon>Marasmius</taxon>
    </lineage>
</organism>
<evidence type="ECO:0000313" key="2">
    <source>
        <dbReference type="Proteomes" id="UP001465976"/>
    </source>
</evidence>
<dbReference type="Gene3D" id="1.20.1280.50">
    <property type="match status" value="1"/>
</dbReference>
<protein>
    <recommendedName>
        <fullName evidence="3">F-box domain-containing protein</fullName>
    </recommendedName>
</protein>